<gene>
    <name evidence="1" type="ORF">AV530_006721</name>
</gene>
<organism evidence="1 2">
    <name type="scientific">Patagioenas fasciata monilis</name>
    <dbReference type="NCBI Taxonomy" id="372326"/>
    <lineage>
        <taxon>Eukaryota</taxon>
        <taxon>Metazoa</taxon>
        <taxon>Chordata</taxon>
        <taxon>Craniata</taxon>
        <taxon>Vertebrata</taxon>
        <taxon>Euteleostomi</taxon>
        <taxon>Archelosauria</taxon>
        <taxon>Archosauria</taxon>
        <taxon>Dinosauria</taxon>
        <taxon>Saurischia</taxon>
        <taxon>Theropoda</taxon>
        <taxon>Coelurosauria</taxon>
        <taxon>Aves</taxon>
        <taxon>Neognathae</taxon>
        <taxon>Neoaves</taxon>
        <taxon>Columbimorphae</taxon>
        <taxon>Columbiformes</taxon>
        <taxon>Columbidae</taxon>
        <taxon>Patagioenas</taxon>
    </lineage>
</organism>
<proteinExistence type="predicted"/>
<dbReference type="AlphaFoldDB" id="A0A1V4KQ45"/>
<name>A0A1V4KQ45_PATFA</name>
<protein>
    <submittedName>
        <fullName evidence="1">Uncharacterized protein</fullName>
    </submittedName>
</protein>
<evidence type="ECO:0000313" key="2">
    <source>
        <dbReference type="Proteomes" id="UP000190648"/>
    </source>
</evidence>
<keyword evidence="2" id="KW-1185">Reference proteome</keyword>
<dbReference type="Proteomes" id="UP000190648">
    <property type="component" value="Unassembled WGS sequence"/>
</dbReference>
<comment type="caution">
    <text evidence="1">The sequence shown here is derived from an EMBL/GenBank/DDBJ whole genome shotgun (WGS) entry which is preliminary data.</text>
</comment>
<evidence type="ECO:0000313" key="1">
    <source>
        <dbReference type="EMBL" id="OPJ86580.1"/>
    </source>
</evidence>
<sequence length="92" mass="9980">MLATGREAARWGPLPSRIPQCETELVRLSCPLSASGIAVLLQAALLHGRLPGASYVTLEEKPFPITSSANLRKHSRWILGLLEAGSERGIKY</sequence>
<accession>A0A1V4KQ45</accession>
<reference evidence="1 2" key="1">
    <citation type="submission" date="2016-02" db="EMBL/GenBank/DDBJ databases">
        <title>Band-tailed pigeon sequencing and assembly.</title>
        <authorList>
            <person name="Soares A.E."/>
            <person name="Novak B.J."/>
            <person name="Rice E.S."/>
            <person name="O'Connell B."/>
            <person name="Chang D."/>
            <person name="Weber S."/>
            <person name="Shapiro B."/>
        </authorList>
    </citation>
    <scope>NUCLEOTIDE SEQUENCE [LARGE SCALE GENOMIC DNA]</scope>
    <source>
        <strain evidence="1">BTP2013</strain>
        <tissue evidence="1">Blood</tissue>
    </source>
</reference>
<dbReference type="EMBL" id="LSYS01002182">
    <property type="protein sequence ID" value="OPJ86580.1"/>
    <property type="molecule type" value="Genomic_DNA"/>
</dbReference>